<keyword evidence="5" id="KW-1185">Reference proteome</keyword>
<dbReference type="InterPro" id="IPR036188">
    <property type="entry name" value="FAD/NAD-bd_sf"/>
</dbReference>
<gene>
    <name evidence="4" type="ORF">SAMN05444266_101317</name>
</gene>
<sequence>MQHGCILVFLPESNIYAMQQIHYDAIIIGGSYAGLSAAMALARSKKEVLVIDSGKPANRFTPHSHNVITLDGTKPADINAKAKQQVMAYPSVTFVTDLATHAARTPNGFNISTKNNQQYLGKKLVLATGWKDEMPDIPGFAECWGISVLHCPYCHGYEVKDQPTGIIASGEIGYDFVKLISNWTNQLTVFANGPHLFNDEQLAKLQQHGIPVITTAITAMIHDAGKLKKVMLADDTTHTITALYARPAMVQQSEIPQQLELEITEQGILKTDMMQRTSAPGVYACGDITTMGRSVANAIASGSVAGAMLNKELIADTW</sequence>
<evidence type="ECO:0000256" key="1">
    <source>
        <dbReference type="ARBA" id="ARBA00022630"/>
    </source>
</evidence>
<dbReference type="AlphaFoldDB" id="A0A1M6VQH5"/>
<evidence type="ECO:0000256" key="2">
    <source>
        <dbReference type="ARBA" id="ARBA00023002"/>
    </source>
</evidence>
<name>A0A1M6VQH5_9BACT</name>
<dbReference type="SUPFAM" id="SSF51905">
    <property type="entry name" value="FAD/NAD(P)-binding domain"/>
    <property type="match status" value="1"/>
</dbReference>
<keyword evidence="1" id="KW-0285">Flavoprotein</keyword>
<feature type="domain" description="FAD/NAD(P)-binding" evidence="3">
    <location>
        <begin position="23"/>
        <end position="302"/>
    </location>
</feature>
<dbReference type="PANTHER" id="PTHR48105">
    <property type="entry name" value="THIOREDOXIN REDUCTASE 1-RELATED-RELATED"/>
    <property type="match status" value="1"/>
</dbReference>
<organism evidence="4 5">
    <name type="scientific">Chitinophaga jiangningensis</name>
    <dbReference type="NCBI Taxonomy" id="1419482"/>
    <lineage>
        <taxon>Bacteria</taxon>
        <taxon>Pseudomonadati</taxon>
        <taxon>Bacteroidota</taxon>
        <taxon>Chitinophagia</taxon>
        <taxon>Chitinophagales</taxon>
        <taxon>Chitinophagaceae</taxon>
        <taxon>Chitinophaga</taxon>
    </lineage>
</organism>
<accession>A0A1M6VQH5</accession>
<dbReference type="Gene3D" id="3.50.50.60">
    <property type="entry name" value="FAD/NAD(P)-binding domain"/>
    <property type="match status" value="2"/>
</dbReference>
<evidence type="ECO:0000313" key="5">
    <source>
        <dbReference type="Proteomes" id="UP000184420"/>
    </source>
</evidence>
<dbReference type="InterPro" id="IPR050097">
    <property type="entry name" value="Ferredoxin-NADP_redctase_2"/>
</dbReference>
<proteinExistence type="predicted"/>
<evidence type="ECO:0000259" key="3">
    <source>
        <dbReference type="Pfam" id="PF07992"/>
    </source>
</evidence>
<keyword evidence="2" id="KW-0560">Oxidoreductase</keyword>
<protein>
    <submittedName>
        <fullName evidence="4">Thioredoxin reductase</fullName>
    </submittedName>
</protein>
<dbReference type="InterPro" id="IPR023753">
    <property type="entry name" value="FAD/NAD-binding_dom"/>
</dbReference>
<dbReference type="PRINTS" id="PR00469">
    <property type="entry name" value="PNDRDTASEII"/>
</dbReference>
<dbReference type="STRING" id="1419482.SAMN05444266_101317"/>
<dbReference type="GO" id="GO:0016491">
    <property type="term" value="F:oxidoreductase activity"/>
    <property type="evidence" value="ECO:0007669"/>
    <property type="project" value="UniProtKB-KW"/>
</dbReference>
<dbReference type="EMBL" id="FRBL01000001">
    <property type="protein sequence ID" value="SHK83782.1"/>
    <property type="molecule type" value="Genomic_DNA"/>
</dbReference>
<dbReference type="Proteomes" id="UP000184420">
    <property type="component" value="Unassembled WGS sequence"/>
</dbReference>
<reference evidence="4 5" key="1">
    <citation type="submission" date="2016-11" db="EMBL/GenBank/DDBJ databases">
        <authorList>
            <person name="Jaros S."/>
            <person name="Januszkiewicz K."/>
            <person name="Wedrychowicz H."/>
        </authorList>
    </citation>
    <scope>NUCLEOTIDE SEQUENCE [LARGE SCALE GENOMIC DNA]</scope>
    <source>
        <strain evidence="4 5">DSM 27406</strain>
    </source>
</reference>
<dbReference type="PRINTS" id="PR00368">
    <property type="entry name" value="FADPNR"/>
</dbReference>
<dbReference type="Pfam" id="PF07992">
    <property type="entry name" value="Pyr_redox_2"/>
    <property type="match status" value="1"/>
</dbReference>
<evidence type="ECO:0000313" key="4">
    <source>
        <dbReference type="EMBL" id="SHK83782.1"/>
    </source>
</evidence>